<feature type="region of interest" description="Disordered" evidence="1">
    <location>
        <begin position="113"/>
        <end position="141"/>
    </location>
</feature>
<comment type="caution">
    <text evidence="2">The sequence shown here is derived from an EMBL/GenBank/DDBJ whole genome shotgun (WGS) entry which is preliminary data.</text>
</comment>
<reference evidence="2 3" key="1">
    <citation type="journal article" date="2016" name="Genome Biol. Evol.">
        <title>Divergent and convergent evolution of fungal pathogenicity.</title>
        <authorList>
            <person name="Shang Y."/>
            <person name="Xiao G."/>
            <person name="Zheng P."/>
            <person name="Cen K."/>
            <person name="Zhan S."/>
            <person name="Wang C."/>
        </authorList>
    </citation>
    <scope>NUCLEOTIDE SEQUENCE [LARGE SCALE GENOMIC DNA]</scope>
    <source>
        <strain evidence="2 3">ARSEF 2679</strain>
    </source>
</reference>
<accession>A0A162JNG8</accession>
<dbReference type="PANTHER" id="PTHR12905:SF0">
    <property type="entry name" value="CALCINEURIN-LIKE PHOSPHOESTERASE DOMAIN-CONTAINING PROTEIN"/>
    <property type="match status" value="1"/>
</dbReference>
<dbReference type="Gene3D" id="3.60.21.10">
    <property type="match status" value="2"/>
</dbReference>
<dbReference type="OrthoDB" id="630188at2759"/>
<organism evidence="2 3">
    <name type="scientific">Cordyceps fumosorosea (strain ARSEF 2679)</name>
    <name type="common">Isaria fumosorosea</name>
    <dbReference type="NCBI Taxonomy" id="1081104"/>
    <lineage>
        <taxon>Eukaryota</taxon>
        <taxon>Fungi</taxon>
        <taxon>Dikarya</taxon>
        <taxon>Ascomycota</taxon>
        <taxon>Pezizomycotina</taxon>
        <taxon>Sordariomycetes</taxon>
        <taxon>Hypocreomycetidae</taxon>
        <taxon>Hypocreales</taxon>
        <taxon>Cordycipitaceae</taxon>
        <taxon>Cordyceps</taxon>
    </lineage>
</organism>
<evidence type="ECO:0000256" key="1">
    <source>
        <dbReference type="SAM" id="MobiDB-lite"/>
    </source>
</evidence>
<evidence type="ECO:0008006" key="4">
    <source>
        <dbReference type="Google" id="ProtNLM"/>
    </source>
</evidence>
<dbReference type="PANTHER" id="PTHR12905">
    <property type="entry name" value="METALLOPHOSPHOESTERASE"/>
    <property type="match status" value="1"/>
</dbReference>
<name>A0A162JNG8_CORFA</name>
<proteinExistence type="predicted"/>
<dbReference type="Proteomes" id="UP000076744">
    <property type="component" value="Unassembled WGS sequence"/>
</dbReference>
<dbReference type="EMBL" id="AZHB01000003">
    <property type="protein sequence ID" value="OAA71472.1"/>
    <property type="molecule type" value="Genomic_DNA"/>
</dbReference>
<keyword evidence="3" id="KW-1185">Reference proteome</keyword>
<dbReference type="InterPro" id="IPR029052">
    <property type="entry name" value="Metallo-depent_PP-like"/>
</dbReference>
<protein>
    <recommendedName>
        <fullName evidence="4">Metallophosphoesterase domain protein</fullName>
    </recommendedName>
</protein>
<feature type="compositionally biased region" description="Low complexity" evidence="1">
    <location>
        <begin position="115"/>
        <end position="126"/>
    </location>
</feature>
<dbReference type="SUPFAM" id="SSF56300">
    <property type="entry name" value="Metallo-dependent phosphatases"/>
    <property type="match status" value="1"/>
</dbReference>
<gene>
    <name evidence="2" type="ORF">ISF_02023</name>
</gene>
<evidence type="ECO:0000313" key="2">
    <source>
        <dbReference type="EMBL" id="OAA71472.1"/>
    </source>
</evidence>
<dbReference type="RefSeq" id="XP_018707353.1">
    <property type="nucleotide sequence ID" value="XM_018845630.1"/>
</dbReference>
<dbReference type="GeneID" id="30018315"/>
<dbReference type="AlphaFoldDB" id="A0A162JNG8"/>
<sequence length="308" mass="34922">MTDQRQVGRPSGMRTRIIILTGPTPSSTLCIPEEYGRFDLLIHCGNLTQHSTGSEFGQVMRYIRRFNVGPKILIAGDKDVSLDPQAYRFHSRRQVHVAEESTAVYEDPKADEVDAGAPAPSADAAPIESRTQALGKERRLQTRKYERPEATRTRMQKMWRWNVRFLNEGTQEILLPNRAPLRLYVSSYTPDAGKSLAFQYQTHHHDFSIEPDTDIVVTHGPPWAVLDRSPPESSALYCKGSTSLWHAIKRAPPRLHCFGPERTWRGAAVATWQGSDSPLWAEVDATQEPDSQELSGTVIPWDRVRRYF</sequence>
<dbReference type="InterPro" id="IPR051693">
    <property type="entry name" value="UPF0046_metallophosphoest"/>
</dbReference>
<evidence type="ECO:0000313" key="3">
    <source>
        <dbReference type="Proteomes" id="UP000076744"/>
    </source>
</evidence>